<comment type="caution">
    <text evidence="2">The sequence shown here is derived from an EMBL/GenBank/DDBJ whole genome shotgun (WGS) entry which is preliminary data.</text>
</comment>
<keyword evidence="3" id="KW-1185">Reference proteome</keyword>
<dbReference type="InterPro" id="IPR012312">
    <property type="entry name" value="Hemerythrin-like"/>
</dbReference>
<evidence type="ECO:0000313" key="2">
    <source>
        <dbReference type="EMBL" id="MBW7477145.1"/>
    </source>
</evidence>
<evidence type="ECO:0000259" key="1">
    <source>
        <dbReference type="Pfam" id="PF01814"/>
    </source>
</evidence>
<sequence>MELEPFNSARPSVFMMLAMKLKEDHDRLKDKVAVLCRMNQGTNAAAGSTRSIHQFEGLLEKVAHLKRDLKRHAKWEEQELFPVFARYFRKKIEPTMLPSMWVLEKDYELALQFLDSFEEQCSSVLGMLSLGLKQYDVITIHELKFASDQLTQGCLILKGHLHMEEELIYPLAEEILTDIDYLFS</sequence>
<gene>
    <name evidence="2" type="ORF">K0T92_20730</name>
</gene>
<evidence type="ECO:0000313" key="3">
    <source>
        <dbReference type="Proteomes" id="UP000812277"/>
    </source>
</evidence>
<name>A0ABS7DB83_9BACL</name>
<feature type="domain" description="Hemerythrin-like" evidence="1">
    <location>
        <begin position="21"/>
        <end position="91"/>
    </location>
</feature>
<accession>A0ABS7DB83</accession>
<protein>
    <submittedName>
        <fullName evidence="2">Hemerythrin domain-containing protein</fullName>
    </submittedName>
</protein>
<reference evidence="2 3" key="1">
    <citation type="submission" date="2021-07" db="EMBL/GenBank/DDBJ databases">
        <title>Paenibacillus radiodurans sp. nov., isolated from the southeastern edge of Tengger Desert.</title>
        <authorList>
            <person name="Zhang G."/>
        </authorList>
    </citation>
    <scope>NUCLEOTIDE SEQUENCE [LARGE SCALE GENOMIC DNA]</scope>
    <source>
        <strain evidence="2 3">DT7-4</strain>
    </source>
</reference>
<proteinExistence type="predicted"/>
<dbReference type="Gene3D" id="1.20.120.520">
    <property type="entry name" value="nmb1532 protein domain like"/>
    <property type="match status" value="1"/>
</dbReference>
<dbReference type="EMBL" id="JAHZIJ010000020">
    <property type="protein sequence ID" value="MBW7477145.1"/>
    <property type="molecule type" value="Genomic_DNA"/>
</dbReference>
<organism evidence="2 3">
    <name type="scientific">Paenibacillus oenotherae</name>
    <dbReference type="NCBI Taxonomy" id="1435645"/>
    <lineage>
        <taxon>Bacteria</taxon>
        <taxon>Bacillati</taxon>
        <taxon>Bacillota</taxon>
        <taxon>Bacilli</taxon>
        <taxon>Bacillales</taxon>
        <taxon>Paenibacillaceae</taxon>
        <taxon>Paenibacillus</taxon>
    </lineage>
</organism>
<dbReference type="Pfam" id="PF01814">
    <property type="entry name" value="Hemerythrin"/>
    <property type="match status" value="1"/>
</dbReference>
<dbReference type="Proteomes" id="UP000812277">
    <property type="component" value="Unassembled WGS sequence"/>
</dbReference>